<dbReference type="SUPFAM" id="SSF158472">
    <property type="entry name" value="HAMP domain-like"/>
    <property type="match status" value="1"/>
</dbReference>
<feature type="domain" description="HAMP" evidence="12">
    <location>
        <begin position="67"/>
        <end position="120"/>
    </location>
</feature>
<protein>
    <recommendedName>
        <fullName evidence="3">histidine kinase</fullName>
        <ecNumber evidence="3">2.7.13.3</ecNumber>
    </recommendedName>
</protein>
<dbReference type="Pfam" id="PF00672">
    <property type="entry name" value="HAMP"/>
    <property type="match status" value="1"/>
</dbReference>
<dbReference type="PROSITE" id="PS50885">
    <property type="entry name" value="HAMP"/>
    <property type="match status" value="1"/>
</dbReference>
<dbReference type="EC" id="2.7.13.3" evidence="3"/>
<keyword evidence="7" id="KW-0547">Nucleotide-binding</keyword>
<dbReference type="InterPro" id="IPR003661">
    <property type="entry name" value="HisK_dim/P_dom"/>
</dbReference>
<evidence type="ECO:0000259" key="12">
    <source>
        <dbReference type="PROSITE" id="PS50885"/>
    </source>
</evidence>
<keyword evidence="10" id="KW-0812">Transmembrane</keyword>
<evidence type="ECO:0000313" key="13">
    <source>
        <dbReference type="EMBL" id="KEJ97343.1"/>
    </source>
</evidence>
<name>A0A073J3Z5_9RHOB</name>
<dbReference type="SMART" id="SM00304">
    <property type="entry name" value="HAMP"/>
    <property type="match status" value="1"/>
</dbReference>
<dbReference type="RefSeq" id="WP_037923233.1">
    <property type="nucleotide sequence ID" value="NZ_CP054599.1"/>
</dbReference>
<dbReference type="PROSITE" id="PS50109">
    <property type="entry name" value="HIS_KIN"/>
    <property type="match status" value="1"/>
</dbReference>
<keyword evidence="14" id="KW-1185">Reference proteome</keyword>
<sequence length="316" mass="33391">MSRIKAKWRPPLAFVMGGTLAAVLCLPLIGIVWFRLAGNILGWGETGWLIFWMAVVSTGVLAFLLWRLVLRPVARLTAYARAVREGRSDATPPTHFGTPEFGALGASVIAMGDTLQSRAASLRAYADHVTHELKSPLTSLRGAAELLQSDLPARDQAQLIDTIEASAARMQALLTQLQRHAAASQSSGPGQTPLQALPAKVGDVQIVVEQDGTVPLSLSDLTVVIDQMAQNAAAHGATRLMLACRGPSLHIVDDGRGIGAGNAGRIFDPFFTTRRDAGGTGMGLTIVQTLLSAHGARIRLDDQSATGGAAFVISFD</sequence>
<evidence type="ECO:0000256" key="6">
    <source>
        <dbReference type="ARBA" id="ARBA00022679"/>
    </source>
</evidence>
<dbReference type="InterPro" id="IPR050980">
    <property type="entry name" value="2C_sensor_his_kinase"/>
</dbReference>
<dbReference type="Gene3D" id="1.10.287.130">
    <property type="match status" value="1"/>
</dbReference>
<dbReference type="InterPro" id="IPR003660">
    <property type="entry name" value="HAMP_dom"/>
</dbReference>
<dbReference type="EMBL" id="JAMD01000002">
    <property type="protein sequence ID" value="KEJ97343.1"/>
    <property type="molecule type" value="Genomic_DNA"/>
</dbReference>
<dbReference type="CDD" id="cd06225">
    <property type="entry name" value="HAMP"/>
    <property type="match status" value="1"/>
</dbReference>
<dbReference type="SUPFAM" id="SSF55874">
    <property type="entry name" value="ATPase domain of HSP90 chaperone/DNA topoisomerase II/histidine kinase"/>
    <property type="match status" value="1"/>
</dbReference>
<dbReference type="SMART" id="SM00388">
    <property type="entry name" value="HisKA"/>
    <property type="match status" value="1"/>
</dbReference>
<dbReference type="GO" id="GO:0000155">
    <property type="term" value="F:phosphorelay sensor kinase activity"/>
    <property type="evidence" value="ECO:0007669"/>
    <property type="project" value="InterPro"/>
</dbReference>
<dbReference type="PANTHER" id="PTHR44936">
    <property type="entry name" value="SENSOR PROTEIN CREC"/>
    <property type="match status" value="1"/>
</dbReference>
<reference evidence="13 14" key="1">
    <citation type="submission" date="2014-01" db="EMBL/GenBank/DDBJ databases">
        <title>Sulfitobacter sp. H3 (MCCC 1A00686) Genome Sequencing.</title>
        <authorList>
            <person name="Lai Q."/>
            <person name="Hong Z."/>
        </authorList>
    </citation>
    <scope>NUCLEOTIDE SEQUENCE [LARGE SCALE GENOMIC DNA]</scope>
    <source>
        <strain evidence="13 14">H3</strain>
    </source>
</reference>
<evidence type="ECO:0000259" key="11">
    <source>
        <dbReference type="PROSITE" id="PS50109"/>
    </source>
</evidence>
<evidence type="ECO:0000256" key="7">
    <source>
        <dbReference type="ARBA" id="ARBA00022741"/>
    </source>
</evidence>
<keyword evidence="6" id="KW-0808">Transferase</keyword>
<evidence type="ECO:0000256" key="3">
    <source>
        <dbReference type="ARBA" id="ARBA00012438"/>
    </source>
</evidence>
<feature type="domain" description="Histidine kinase" evidence="11">
    <location>
        <begin position="128"/>
        <end position="316"/>
    </location>
</feature>
<dbReference type="InterPro" id="IPR036097">
    <property type="entry name" value="HisK_dim/P_sf"/>
</dbReference>
<dbReference type="GO" id="GO:0005524">
    <property type="term" value="F:ATP binding"/>
    <property type="evidence" value="ECO:0007669"/>
    <property type="project" value="UniProtKB-KW"/>
</dbReference>
<keyword evidence="8" id="KW-0418">Kinase</keyword>
<dbReference type="PANTHER" id="PTHR44936:SF10">
    <property type="entry name" value="SENSOR PROTEIN RSTB"/>
    <property type="match status" value="1"/>
</dbReference>
<evidence type="ECO:0000256" key="8">
    <source>
        <dbReference type="ARBA" id="ARBA00022777"/>
    </source>
</evidence>
<dbReference type="PRINTS" id="PR00344">
    <property type="entry name" value="BCTRLSENSOR"/>
</dbReference>
<dbReference type="SMART" id="SM00387">
    <property type="entry name" value="HATPase_c"/>
    <property type="match status" value="1"/>
</dbReference>
<comment type="caution">
    <text evidence="13">The sequence shown here is derived from an EMBL/GenBank/DDBJ whole genome shotgun (WGS) entry which is preliminary data.</text>
</comment>
<organism evidence="13 14">
    <name type="scientific">Pseudosulfitobacter pseudonitzschiae</name>
    <dbReference type="NCBI Taxonomy" id="1402135"/>
    <lineage>
        <taxon>Bacteria</taxon>
        <taxon>Pseudomonadati</taxon>
        <taxon>Pseudomonadota</taxon>
        <taxon>Alphaproteobacteria</taxon>
        <taxon>Rhodobacterales</taxon>
        <taxon>Roseobacteraceae</taxon>
        <taxon>Pseudosulfitobacter</taxon>
    </lineage>
</organism>
<evidence type="ECO:0000256" key="9">
    <source>
        <dbReference type="ARBA" id="ARBA00022840"/>
    </source>
</evidence>
<dbReference type="Gene3D" id="6.10.340.10">
    <property type="match status" value="1"/>
</dbReference>
<evidence type="ECO:0000256" key="2">
    <source>
        <dbReference type="ARBA" id="ARBA00004651"/>
    </source>
</evidence>
<evidence type="ECO:0000256" key="1">
    <source>
        <dbReference type="ARBA" id="ARBA00000085"/>
    </source>
</evidence>
<dbReference type="InterPro" id="IPR005467">
    <property type="entry name" value="His_kinase_dom"/>
</dbReference>
<evidence type="ECO:0000256" key="4">
    <source>
        <dbReference type="ARBA" id="ARBA00022475"/>
    </source>
</evidence>
<keyword evidence="10" id="KW-1133">Transmembrane helix</keyword>
<proteinExistence type="predicted"/>
<dbReference type="AlphaFoldDB" id="A0A073J3Z5"/>
<comment type="subcellular location">
    <subcellularLocation>
        <location evidence="2">Cell membrane</location>
        <topology evidence="2">Multi-pass membrane protein</topology>
    </subcellularLocation>
</comment>
<dbReference type="Pfam" id="PF00512">
    <property type="entry name" value="HisKA"/>
    <property type="match status" value="1"/>
</dbReference>
<dbReference type="CDD" id="cd00082">
    <property type="entry name" value="HisKA"/>
    <property type="match status" value="1"/>
</dbReference>
<keyword evidence="5" id="KW-0597">Phosphoprotein</keyword>
<keyword evidence="4" id="KW-1003">Cell membrane</keyword>
<keyword evidence="9" id="KW-0067">ATP-binding</keyword>
<evidence type="ECO:0000256" key="5">
    <source>
        <dbReference type="ARBA" id="ARBA00022553"/>
    </source>
</evidence>
<evidence type="ECO:0000256" key="10">
    <source>
        <dbReference type="SAM" id="Phobius"/>
    </source>
</evidence>
<evidence type="ECO:0000313" key="14">
    <source>
        <dbReference type="Proteomes" id="UP000027746"/>
    </source>
</evidence>
<dbReference type="GeneID" id="68871627"/>
<dbReference type="InterPro" id="IPR004358">
    <property type="entry name" value="Sig_transdc_His_kin-like_C"/>
</dbReference>
<feature type="transmembrane region" description="Helical" evidence="10">
    <location>
        <begin position="12"/>
        <end position="34"/>
    </location>
</feature>
<dbReference type="OrthoDB" id="9815202at2"/>
<comment type="catalytic activity">
    <reaction evidence="1">
        <text>ATP + protein L-histidine = ADP + protein N-phospho-L-histidine.</text>
        <dbReference type="EC" id="2.7.13.3"/>
    </reaction>
</comment>
<dbReference type="Pfam" id="PF02518">
    <property type="entry name" value="HATPase_c"/>
    <property type="match status" value="1"/>
</dbReference>
<keyword evidence="10" id="KW-0472">Membrane</keyword>
<accession>A0A073J3Z5</accession>
<gene>
    <name evidence="13" type="ORF">SUH3_11250</name>
</gene>
<dbReference type="InterPro" id="IPR036890">
    <property type="entry name" value="HATPase_C_sf"/>
</dbReference>
<dbReference type="Proteomes" id="UP000027746">
    <property type="component" value="Unassembled WGS sequence"/>
</dbReference>
<feature type="transmembrane region" description="Helical" evidence="10">
    <location>
        <begin position="46"/>
        <end position="66"/>
    </location>
</feature>
<dbReference type="GO" id="GO:0005886">
    <property type="term" value="C:plasma membrane"/>
    <property type="evidence" value="ECO:0007669"/>
    <property type="project" value="UniProtKB-SubCell"/>
</dbReference>
<dbReference type="SUPFAM" id="SSF47384">
    <property type="entry name" value="Homodimeric domain of signal transducing histidine kinase"/>
    <property type="match status" value="1"/>
</dbReference>
<dbReference type="Gene3D" id="3.30.565.10">
    <property type="entry name" value="Histidine kinase-like ATPase, C-terminal domain"/>
    <property type="match status" value="1"/>
</dbReference>
<dbReference type="InterPro" id="IPR003594">
    <property type="entry name" value="HATPase_dom"/>
</dbReference>